<dbReference type="InParanoid" id="A0A136IQ50"/>
<proteinExistence type="predicted"/>
<keyword evidence="2" id="KW-0012">Acyltransferase</keyword>
<organism evidence="2 3">
    <name type="scientific">Microdochium bolleyi</name>
    <dbReference type="NCBI Taxonomy" id="196109"/>
    <lineage>
        <taxon>Eukaryota</taxon>
        <taxon>Fungi</taxon>
        <taxon>Dikarya</taxon>
        <taxon>Ascomycota</taxon>
        <taxon>Pezizomycotina</taxon>
        <taxon>Sordariomycetes</taxon>
        <taxon>Xylariomycetidae</taxon>
        <taxon>Xylariales</taxon>
        <taxon>Microdochiaceae</taxon>
        <taxon>Microdochium</taxon>
    </lineage>
</organism>
<feature type="domain" description="N-acetyltransferase" evidence="1">
    <location>
        <begin position="72"/>
        <end position="207"/>
    </location>
</feature>
<keyword evidence="2" id="KW-0808">Transferase</keyword>
<dbReference type="EMBL" id="KQ964264">
    <property type="protein sequence ID" value="KXJ87047.1"/>
    <property type="molecule type" value="Genomic_DNA"/>
</dbReference>
<dbReference type="CDD" id="cd04301">
    <property type="entry name" value="NAT_SF"/>
    <property type="match status" value="1"/>
</dbReference>
<dbReference type="Gene3D" id="3.40.630.30">
    <property type="match status" value="1"/>
</dbReference>
<dbReference type="InterPro" id="IPR052523">
    <property type="entry name" value="Trichothecene_AcTrans"/>
</dbReference>
<dbReference type="PANTHER" id="PTHR42791">
    <property type="entry name" value="GNAT FAMILY ACETYLTRANSFERASE"/>
    <property type="match status" value="1"/>
</dbReference>
<gene>
    <name evidence="2" type="ORF">Micbo1qcDRAFT_167783</name>
</gene>
<reference evidence="3" key="1">
    <citation type="submission" date="2016-02" db="EMBL/GenBank/DDBJ databases">
        <title>Draft genome sequence of Microdochium bolleyi, a fungal endophyte of beachgrass.</title>
        <authorList>
            <consortium name="DOE Joint Genome Institute"/>
            <person name="David A.S."/>
            <person name="May G."/>
            <person name="Haridas S."/>
            <person name="Lim J."/>
            <person name="Wang M."/>
            <person name="Labutti K."/>
            <person name="Lipzen A."/>
            <person name="Barry K."/>
            <person name="Grigoriev I.V."/>
        </authorList>
    </citation>
    <scope>NUCLEOTIDE SEQUENCE [LARGE SCALE GENOMIC DNA]</scope>
    <source>
        <strain evidence="3">J235TASD1</strain>
    </source>
</reference>
<sequence>MASSKPQLVLEPCTLADMPLLSDLWFAAFTDPGLRVLWPDTPRVRAWWDLSNTSDFTHKPDTQVFLKVVDRATLDPATSRPRIAAYAKWDLCCPPRDAGQRYPAWAEPDMPARVCDEFFAREAAERARVMGDERHYYLDTLATHPDYQRRGAGSMLVRWGVDRAAQDGVGVYLDASKDGLPLYERCGFADESLPGRGDVASMAIHRK</sequence>
<evidence type="ECO:0000313" key="2">
    <source>
        <dbReference type="EMBL" id="KXJ87047.1"/>
    </source>
</evidence>
<protein>
    <submittedName>
        <fullName evidence="2">Acyl-CoA N-acyltransferase</fullName>
    </submittedName>
</protein>
<keyword evidence="3" id="KW-1185">Reference proteome</keyword>
<dbReference type="GO" id="GO:0016747">
    <property type="term" value="F:acyltransferase activity, transferring groups other than amino-acyl groups"/>
    <property type="evidence" value="ECO:0007669"/>
    <property type="project" value="InterPro"/>
</dbReference>
<dbReference type="Proteomes" id="UP000070501">
    <property type="component" value="Unassembled WGS sequence"/>
</dbReference>
<dbReference type="Pfam" id="PF00583">
    <property type="entry name" value="Acetyltransf_1"/>
    <property type="match status" value="1"/>
</dbReference>
<evidence type="ECO:0000259" key="1">
    <source>
        <dbReference type="PROSITE" id="PS51186"/>
    </source>
</evidence>
<accession>A0A136IQ50</accession>
<dbReference type="AlphaFoldDB" id="A0A136IQ50"/>
<dbReference type="PROSITE" id="PS51186">
    <property type="entry name" value="GNAT"/>
    <property type="match status" value="1"/>
</dbReference>
<dbReference type="PANTHER" id="PTHR42791:SF1">
    <property type="entry name" value="N-ACETYLTRANSFERASE DOMAIN-CONTAINING PROTEIN"/>
    <property type="match status" value="1"/>
</dbReference>
<dbReference type="InterPro" id="IPR000182">
    <property type="entry name" value="GNAT_dom"/>
</dbReference>
<dbReference type="OrthoDB" id="2115692at2759"/>
<name>A0A136IQ50_9PEZI</name>
<dbReference type="SUPFAM" id="SSF55729">
    <property type="entry name" value="Acyl-CoA N-acyltransferases (Nat)"/>
    <property type="match status" value="1"/>
</dbReference>
<dbReference type="InterPro" id="IPR016181">
    <property type="entry name" value="Acyl_CoA_acyltransferase"/>
</dbReference>
<evidence type="ECO:0000313" key="3">
    <source>
        <dbReference type="Proteomes" id="UP000070501"/>
    </source>
</evidence>